<dbReference type="GO" id="GO:0016887">
    <property type="term" value="F:ATP hydrolysis activity"/>
    <property type="evidence" value="ECO:0007669"/>
    <property type="project" value="RHEA"/>
</dbReference>
<dbReference type="OrthoDB" id="9806690at2"/>
<keyword evidence="4 12" id="KW-0347">Helicase</keyword>
<dbReference type="EC" id="5.6.2.4" evidence="9"/>
<dbReference type="PROSITE" id="PS51217">
    <property type="entry name" value="UVRD_HELICASE_CTER"/>
    <property type="match status" value="1"/>
</dbReference>
<reference evidence="15 16" key="1">
    <citation type="submission" date="2019-03" db="EMBL/GenBank/DDBJ databases">
        <title>Genomic Encyclopedia of Type Strains, Phase IV (KMG-IV): sequencing the most valuable type-strain genomes for metagenomic binning, comparative biology and taxonomic classification.</title>
        <authorList>
            <person name="Goeker M."/>
        </authorList>
    </citation>
    <scope>NUCLEOTIDE SEQUENCE [LARGE SCALE GENOMIC DNA]</scope>
    <source>
        <strain evidence="15 16">DSM 13587</strain>
    </source>
</reference>
<dbReference type="CDD" id="cd17932">
    <property type="entry name" value="DEXQc_UvrD"/>
    <property type="match status" value="1"/>
</dbReference>
<evidence type="ECO:0000256" key="2">
    <source>
        <dbReference type="ARBA" id="ARBA00022741"/>
    </source>
</evidence>
<dbReference type="SUPFAM" id="SSF52540">
    <property type="entry name" value="P-loop containing nucleoside triphosphate hydrolases"/>
    <property type="match status" value="1"/>
</dbReference>
<dbReference type="PANTHER" id="PTHR11070">
    <property type="entry name" value="UVRD / RECB / PCRA DNA HELICASE FAMILY MEMBER"/>
    <property type="match status" value="1"/>
</dbReference>
<comment type="catalytic activity">
    <reaction evidence="11">
        <text>ATP + H2O = ADP + phosphate + H(+)</text>
        <dbReference type="Rhea" id="RHEA:13065"/>
        <dbReference type="ChEBI" id="CHEBI:15377"/>
        <dbReference type="ChEBI" id="CHEBI:15378"/>
        <dbReference type="ChEBI" id="CHEBI:30616"/>
        <dbReference type="ChEBI" id="CHEBI:43474"/>
        <dbReference type="ChEBI" id="CHEBI:456216"/>
        <dbReference type="EC" id="5.6.2.4"/>
    </reaction>
</comment>
<dbReference type="PROSITE" id="PS51198">
    <property type="entry name" value="UVRD_HELICASE_ATP_BIND"/>
    <property type="match status" value="1"/>
</dbReference>
<dbReference type="Gene3D" id="3.40.50.300">
    <property type="entry name" value="P-loop containing nucleotide triphosphate hydrolases"/>
    <property type="match status" value="2"/>
</dbReference>
<feature type="domain" description="UvrD-like helicase ATP-binding" evidence="13">
    <location>
        <begin position="8"/>
        <end position="286"/>
    </location>
</feature>
<dbReference type="Pfam" id="PF21196">
    <property type="entry name" value="PcrA_UvrD_tudor"/>
    <property type="match status" value="1"/>
</dbReference>
<dbReference type="GO" id="GO:0043138">
    <property type="term" value="F:3'-5' DNA helicase activity"/>
    <property type="evidence" value="ECO:0007669"/>
    <property type="project" value="UniProtKB-EC"/>
</dbReference>
<proteinExistence type="inferred from homology"/>
<comment type="caution">
    <text evidence="15">The sequence shown here is derived from an EMBL/GenBank/DDBJ whole genome shotgun (WGS) entry which is preliminary data.</text>
</comment>
<dbReference type="GO" id="GO:0003677">
    <property type="term" value="F:DNA binding"/>
    <property type="evidence" value="ECO:0007669"/>
    <property type="project" value="UniProtKB-KW"/>
</dbReference>
<keyword evidence="6" id="KW-0238">DNA-binding</keyword>
<name>A0A4R3MUJ0_9GAMM</name>
<dbReference type="GO" id="GO:0009314">
    <property type="term" value="P:response to radiation"/>
    <property type="evidence" value="ECO:0007669"/>
    <property type="project" value="UniProtKB-ARBA"/>
</dbReference>
<feature type="binding site" evidence="12">
    <location>
        <begin position="29"/>
        <end position="36"/>
    </location>
    <ligand>
        <name>ATP</name>
        <dbReference type="ChEBI" id="CHEBI:30616"/>
    </ligand>
</feature>
<dbReference type="InterPro" id="IPR014017">
    <property type="entry name" value="DNA_helicase_UvrD-like_C"/>
</dbReference>
<evidence type="ECO:0000256" key="6">
    <source>
        <dbReference type="ARBA" id="ARBA00023125"/>
    </source>
</evidence>
<keyword evidence="7" id="KW-0413">Isomerase</keyword>
<dbReference type="GO" id="GO:0005829">
    <property type="term" value="C:cytosol"/>
    <property type="evidence" value="ECO:0007669"/>
    <property type="project" value="TreeGrafter"/>
</dbReference>
<evidence type="ECO:0000259" key="13">
    <source>
        <dbReference type="PROSITE" id="PS51198"/>
    </source>
</evidence>
<evidence type="ECO:0000256" key="3">
    <source>
        <dbReference type="ARBA" id="ARBA00022801"/>
    </source>
</evidence>
<evidence type="ECO:0000313" key="15">
    <source>
        <dbReference type="EMBL" id="TCT18981.1"/>
    </source>
</evidence>
<comment type="catalytic activity">
    <reaction evidence="8">
        <text>Couples ATP hydrolysis with the unwinding of duplex DNA by translocating in the 3'-5' direction.</text>
        <dbReference type="EC" id="5.6.2.4"/>
    </reaction>
</comment>
<evidence type="ECO:0000256" key="1">
    <source>
        <dbReference type="ARBA" id="ARBA00009922"/>
    </source>
</evidence>
<evidence type="ECO:0000256" key="10">
    <source>
        <dbReference type="ARBA" id="ARBA00034923"/>
    </source>
</evidence>
<dbReference type="Gene3D" id="1.10.10.160">
    <property type="match status" value="1"/>
</dbReference>
<dbReference type="PANTHER" id="PTHR11070:SF2">
    <property type="entry name" value="ATP-DEPENDENT DNA HELICASE SRS2"/>
    <property type="match status" value="1"/>
</dbReference>
<keyword evidence="2 12" id="KW-0547">Nucleotide-binding</keyword>
<keyword evidence="16" id="KW-1185">Reference proteome</keyword>
<gene>
    <name evidence="15" type="ORF">EDC35_11028</name>
</gene>
<dbReference type="Pfam" id="PF00580">
    <property type="entry name" value="UvrD-helicase"/>
    <property type="match status" value="1"/>
</dbReference>
<dbReference type="GO" id="GO:0033202">
    <property type="term" value="C:DNA helicase complex"/>
    <property type="evidence" value="ECO:0007669"/>
    <property type="project" value="TreeGrafter"/>
</dbReference>
<dbReference type="Pfam" id="PF13361">
    <property type="entry name" value="UvrD_C"/>
    <property type="match status" value="1"/>
</dbReference>
<dbReference type="Proteomes" id="UP000295717">
    <property type="component" value="Unassembled WGS sequence"/>
</dbReference>
<evidence type="ECO:0000313" key="16">
    <source>
        <dbReference type="Proteomes" id="UP000295717"/>
    </source>
</evidence>
<dbReference type="RefSeq" id="WP_132978340.1">
    <property type="nucleotide sequence ID" value="NZ_SMAO01000010.1"/>
</dbReference>
<evidence type="ECO:0000256" key="12">
    <source>
        <dbReference type="PROSITE-ProRule" id="PRU00560"/>
    </source>
</evidence>
<sequence>MDVSHLLDSLNDAQREAVSASPGSLLVLAGAGSGKTRVLVHRIAWLVQVERAPARSVLAVTFTNKAAREMRGRIEEMLGEPVGGMWVGTFHGLAHRFLRAHWQDAGLPQHFQILDSDDQFRLIKRIHKAMQLDEARWPPRQAQTFINQQKDEGLRPQHLDAGGDFFLDKLIAIYREYESIRTRGGLLDFADLLLSTLELLRARPDILHHYQERFRHILVDEFQDTNAIQYAWLRLLAGQNDNLFAVGDDDQSIYGWRGARVENIQFFQRDYPTTRTIRLEQNYRSTGNILAAANALIANNPTRLGKNLWTQDGAGEPIRRYTAFNEVDEARFVIERIRSHVETDGYRRDQCAILYRTTAQSRLFEEALIQAGMPYRVYGGLRFFERAEIRDALAYLRLLANPNDDAAFERVVNTPTRGIGDRTLDLLRQQARESGLSLWQAALDLTATGALGPRASGALRAFLNFIQEQAQTNVGVAVSETARRLIEAAQLPDFYQKNKDGKGLDRVENLEQLVETAARFEQDLSDEDDDALGAFLAHAALEAGESQADPFEDSVQLMTLHSAKGLEFPLVFLVGVEEGLFPHSLSAEDPARLEEERRLCYVGLTRAMRRLYVTHAEKRHLYGREDYPAPSRFLREIPPELVEEVRGGGIARKPVAAVIPRSVATAAPVVGGFRLGQRVSHPKFGEGVVLASEGSGQQARLQVNFKGAGAKWLVLAYARLEPAG</sequence>
<dbReference type="InterPro" id="IPR000212">
    <property type="entry name" value="DNA_helicase_UvrD/REP"/>
</dbReference>
<dbReference type="CDD" id="cd18807">
    <property type="entry name" value="SF1_C_UvrD"/>
    <property type="match status" value="1"/>
</dbReference>
<feature type="domain" description="UvrD-like helicase C-terminal" evidence="14">
    <location>
        <begin position="287"/>
        <end position="565"/>
    </location>
</feature>
<evidence type="ECO:0000256" key="7">
    <source>
        <dbReference type="ARBA" id="ARBA00023235"/>
    </source>
</evidence>
<keyword evidence="3 12" id="KW-0378">Hydrolase</keyword>
<evidence type="ECO:0000256" key="4">
    <source>
        <dbReference type="ARBA" id="ARBA00022806"/>
    </source>
</evidence>
<dbReference type="AlphaFoldDB" id="A0A4R3MUJ0"/>
<organism evidence="15 16">
    <name type="scientific">Thiobaca trueperi</name>
    <dbReference type="NCBI Taxonomy" id="127458"/>
    <lineage>
        <taxon>Bacteria</taxon>
        <taxon>Pseudomonadati</taxon>
        <taxon>Pseudomonadota</taxon>
        <taxon>Gammaproteobacteria</taxon>
        <taxon>Chromatiales</taxon>
        <taxon>Chromatiaceae</taxon>
        <taxon>Thiobaca</taxon>
    </lineage>
</organism>
<dbReference type="FunFam" id="1.10.10.160:FF:000001">
    <property type="entry name" value="ATP-dependent DNA helicase"/>
    <property type="match status" value="1"/>
</dbReference>
<evidence type="ECO:0000256" key="9">
    <source>
        <dbReference type="ARBA" id="ARBA00034808"/>
    </source>
</evidence>
<dbReference type="GO" id="GO:0005524">
    <property type="term" value="F:ATP binding"/>
    <property type="evidence" value="ECO:0007669"/>
    <property type="project" value="UniProtKB-UniRule"/>
</dbReference>
<dbReference type="InterPro" id="IPR014016">
    <property type="entry name" value="UvrD-like_ATP-bd"/>
</dbReference>
<dbReference type="GO" id="GO:0000725">
    <property type="term" value="P:recombinational repair"/>
    <property type="evidence" value="ECO:0007669"/>
    <property type="project" value="TreeGrafter"/>
</dbReference>
<evidence type="ECO:0000256" key="8">
    <source>
        <dbReference type="ARBA" id="ARBA00034617"/>
    </source>
</evidence>
<evidence type="ECO:0000256" key="11">
    <source>
        <dbReference type="ARBA" id="ARBA00048988"/>
    </source>
</evidence>
<accession>A0A4R3MUJ0</accession>
<evidence type="ECO:0000256" key="5">
    <source>
        <dbReference type="ARBA" id="ARBA00022840"/>
    </source>
</evidence>
<dbReference type="InterPro" id="IPR027417">
    <property type="entry name" value="P-loop_NTPase"/>
</dbReference>
<comment type="similarity">
    <text evidence="1">Belongs to the helicase family. UvrD subfamily.</text>
</comment>
<protein>
    <recommendedName>
        <fullName evidence="9">DNA 3'-5' helicase</fullName>
        <ecNumber evidence="9">5.6.2.4</ecNumber>
    </recommendedName>
    <alternativeName>
        <fullName evidence="10">DNA 3'-5' helicase II</fullName>
    </alternativeName>
</protein>
<dbReference type="Gene3D" id="1.10.486.10">
    <property type="entry name" value="PCRA, domain 4"/>
    <property type="match status" value="1"/>
</dbReference>
<dbReference type="NCBIfam" id="NF008743">
    <property type="entry name" value="PRK11773.1"/>
    <property type="match status" value="1"/>
</dbReference>
<keyword evidence="5 12" id="KW-0067">ATP-binding</keyword>
<evidence type="ECO:0000259" key="14">
    <source>
        <dbReference type="PROSITE" id="PS51217"/>
    </source>
</evidence>
<dbReference type="EMBL" id="SMAO01000010">
    <property type="protein sequence ID" value="TCT18981.1"/>
    <property type="molecule type" value="Genomic_DNA"/>
</dbReference>
<dbReference type="InterPro" id="IPR013986">
    <property type="entry name" value="DExx_box_DNA_helicase_dom_sf"/>
</dbReference>